<reference evidence="2 4" key="1">
    <citation type="submission" date="2013-02" db="EMBL/GenBank/DDBJ databases">
        <title>The Genome Sequence of Enterococcus malodoratus ATCC_43197.</title>
        <authorList>
            <consortium name="The Broad Institute Genome Sequencing Platform"/>
            <consortium name="The Broad Institute Genome Sequencing Center for Infectious Disease"/>
            <person name="Earl A.M."/>
            <person name="Gilmore M.S."/>
            <person name="Lebreton F."/>
            <person name="Walker B."/>
            <person name="Young S.K."/>
            <person name="Zeng Q."/>
            <person name="Gargeya S."/>
            <person name="Fitzgerald M."/>
            <person name="Haas B."/>
            <person name="Abouelleil A."/>
            <person name="Alvarado L."/>
            <person name="Arachchi H.M."/>
            <person name="Berlin A.M."/>
            <person name="Chapman S.B."/>
            <person name="Dewar J."/>
            <person name="Goldberg J."/>
            <person name="Griggs A."/>
            <person name="Gujja S."/>
            <person name="Hansen M."/>
            <person name="Howarth C."/>
            <person name="Imamovic A."/>
            <person name="Larimer J."/>
            <person name="McCowan C."/>
            <person name="Murphy C."/>
            <person name="Neiman D."/>
            <person name="Pearson M."/>
            <person name="Priest M."/>
            <person name="Roberts A."/>
            <person name="Saif S."/>
            <person name="Shea T."/>
            <person name="Sisk P."/>
            <person name="Sykes S."/>
            <person name="Wortman J."/>
            <person name="Nusbaum C."/>
            <person name="Birren B."/>
        </authorList>
    </citation>
    <scope>NUCLEOTIDE SEQUENCE [LARGE SCALE GENOMIC DNA]</scope>
    <source>
        <strain evidence="2 4">ATCC 43197</strain>
    </source>
</reference>
<organism evidence="2 4">
    <name type="scientific">Enterococcus malodoratus ATCC 43197</name>
    <dbReference type="NCBI Taxonomy" id="1158601"/>
    <lineage>
        <taxon>Bacteria</taxon>
        <taxon>Bacillati</taxon>
        <taxon>Bacillota</taxon>
        <taxon>Bacilli</taxon>
        <taxon>Lactobacillales</taxon>
        <taxon>Enterococcaceae</taxon>
        <taxon>Enterococcus</taxon>
    </lineage>
</organism>
<accession>R2RXH0</accession>
<dbReference type="Proteomes" id="UP000014148">
    <property type="component" value="Unassembled WGS sequence"/>
</dbReference>
<feature type="transmembrane region" description="Helical" evidence="1">
    <location>
        <begin position="91"/>
        <end position="110"/>
    </location>
</feature>
<keyword evidence="5" id="KW-1185">Reference proteome</keyword>
<name>R2RXH0_9ENTE</name>
<dbReference type="OrthoDB" id="2194471at2"/>
<keyword evidence="1" id="KW-1133">Transmembrane helix</keyword>
<evidence type="ECO:0000256" key="1">
    <source>
        <dbReference type="SAM" id="Phobius"/>
    </source>
</evidence>
<feature type="transmembrane region" description="Helical" evidence="1">
    <location>
        <begin position="38"/>
        <end position="58"/>
    </location>
</feature>
<dbReference type="eggNOG" id="ENOG5033147">
    <property type="taxonomic scope" value="Bacteria"/>
</dbReference>
<dbReference type="Proteomes" id="UP000013783">
    <property type="component" value="Unassembled WGS sequence"/>
</dbReference>
<reference evidence="3 5" key="2">
    <citation type="submission" date="2013-03" db="EMBL/GenBank/DDBJ databases">
        <title>The Genome Sequence of Enterococcus malodoratus ATCC_43197 (PacBio/Illumina hybrid assembly).</title>
        <authorList>
            <consortium name="The Broad Institute Genomics Platform"/>
            <consortium name="The Broad Institute Genome Sequencing Center for Infectious Disease"/>
            <person name="Earl A."/>
            <person name="Russ C."/>
            <person name="Gilmore M."/>
            <person name="Surin D."/>
            <person name="Walker B."/>
            <person name="Young S."/>
            <person name="Zeng Q."/>
            <person name="Gargeya S."/>
            <person name="Fitzgerald M."/>
            <person name="Haas B."/>
            <person name="Abouelleil A."/>
            <person name="Allen A.W."/>
            <person name="Alvarado L."/>
            <person name="Arachchi H.M."/>
            <person name="Berlin A.M."/>
            <person name="Chapman S.B."/>
            <person name="Gainer-Dewar J."/>
            <person name="Goldberg J."/>
            <person name="Griggs A."/>
            <person name="Gujja S."/>
            <person name="Hansen M."/>
            <person name="Howarth C."/>
            <person name="Imamovic A."/>
            <person name="Ireland A."/>
            <person name="Larimer J."/>
            <person name="McCowan C."/>
            <person name="Murphy C."/>
            <person name="Pearson M."/>
            <person name="Poon T.W."/>
            <person name="Priest M."/>
            <person name="Roberts A."/>
            <person name="Saif S."/>
            <person name="Shea T."/>
            <person name="Sisk P."/>
            <person name="Sykes S."/>
            <person name="Wortman J."/>
            <person name="Nusbaum C."/>
            <person name="Birren B."/>
        </authorList>
    </citation>
    <scope>NUCLEOTIDE SEQUENCE [LARGE SCALE GENOMIC DNA]</scope>
    <source>
        <strain evidence="3 5">ATCC 43197</strain>
    </source>
</reference>
<dbReference type="PATRIC" id="fig|1158601.3.peg.628"/>
<protein>
    <submittedName>
        <fullName evidence="2">Uncharacterized protein</fullName>
    </submittedName>
</protein>
<dbReference type="AlphaFoldDB" id="R2RXH0"/>
<evidence type="ECO:0000313" key="4">
    <source>
        <dbReference type="Proteomes" id="UP000013783"/>
    </source>
</evidence>
<dbReference type="EMBL" id="AJAK01000007">
    <property type="protein sequence ID" value="EOH80609.1"/>
    <property type="molecule type" value="Genomic_DNA"/>
</dbReference>
<feature type="transmembrane region" description="Helical" evidence="1">
    <location>
        <begin position="6"/>
        <end position="26"/>
    </location>
</feature>
<dbReference type="EMBL" id="ASWA01000002">
    <property type="protein sequence ID" value="EOT69118.1"/>
    <property type="molecule type" value="Genomic_DNA"/>
</dbReference>
<evidence type="ECO:0000313" key="2">
    <source>
        <dbReference type="EMBL" id="EOH80609.1"/>
    </source>
</evidence>
<comment type="caution">
    <text evidence="2">The sequence shown here is derived from an EMBL/GenBank/DDBJ whole genome shotgun (WGS) entry which is preliminary data.</text>
</comment>
<keyword evidence="1" id="KW-0472">Membrane</keyword>
<dbReference type="RefSeq" id="WP_010739529.1">
    <property type="nucleotide sequence ID" value="NZ_KB946249.1"/>
</dbReference>
<keyword evidence="1" id="KW-0812">Transmembrane</keyword>
<dbReference type="STRING" id="71451.RV07_GL000609"/>
<proteinExistence type="predicted"/>
<sequence length="111" mass="12004">MFYYLCAIFTLISAGVSLGFSIEAFLKAKQQLSEAIITAKYAVSRSLSLFLTAIGLLIIHSNPYLIAVSIIMIGVQLFDGIIGIKISTFKMIGPLLTALGNSMVLVLFLLN</sequence>
<evidence type="ECO:0000313" key="3">
    <source>
        <dbReference type="EMBL" id="EOT69118.1"/>
    </source>
</evidence>
<evidence type="ECO:0000313" key="5">
    <source>
        <dbReference type="Proteomes" id="UP000014148"/>
    </source>
</evidence>
<gene>
    <name evidence="3" type="ORF">I585_00578</name>
    <name evidence="2" type="ORF">UAI_00647</name>
</gene>